<dbReference type="InterPro" id="IPR019835">
    <property type="entry name" value="SWIB_domain"/>
</dbReference>
<feature type="region of interest" description="Disordered" evidence="5">
    <location>
        <begin position="90"/>
        <end position="128"/>
    </location>
</feature>
<dbReference type="PANTHER" id="PTHR13844">
    <property type="entry name" value="SWI/SNF-RELATED MATRIX-ASSOCIATED ACTIN-DEPENDENT REGULATOR OF CHROMATIN SUBFAMILY D"/>
    <property type="match status" value="1"/>
</dbReference>
<dbReference type="Pfam" id="PF08766">
    <property type="entry name" value="DEK_C"/>
    <property type="match status" value="1"/>
</dbReference>
<comment type="subcellular location">
    <subcellularLocation>
        <location evidence="1">Nucleus</location>
    </subcellularLocation>
</comment>
<dbReference type="EMBL" id="HE806317">
    <property type="protein sequence ID" value="CCH59177.1"/>
    <property type="molecule type" value="Genomic_DNA"/>
</dbReference>
<dbReference type="InParanoid" id="I2GYH5"/>
<dbReference type="FunCoup" id="I2GYH5">
    <property type="interactions" value="197"/>
</dbReference>
<dbReference type="AlphaFoldDB" id="I2GYH5"/>
<dbReference type="eggNOG" id="KOG1946">
    <property type="taxonomic scope" value="Eukaryota"/>
</dbReference>
<dbReference type="SMART" id="SM00151">
    <property type="entry name" value="SWIB"/>
    <property type="match status" value="1"/>
</dbReference>
<name>I2GYH5_HENB6</name>
<feature type="compositionally biased region" description="Basic and acidic residues" evidence="5">
    <location>
        <begin position="90"/>
        <end position="101"/>
    </location>
</feature>
<accession>I2GYH5</accession>
<dbReference type="SUPFAM" id="SSF47592">
    <property type="entry name" value="SWIB/MDM2 domain"/>
    <property type="match status" value="1"/>
</dbReference>
<dbReference type="Proteomes" id="UP000002866">
    <property type="component" value="Chromosome 2"/>
</dbReference>
<dbReference type="InterPro" id="IPR003121">
    <property type="entry name" value="SWIB_MDM2_domain"/>
</dbReference>
<dbReference type="PROSITE" id="PS51925">
    <property type="entry name" value="SWIB_MDM2"/>
    <property type="match status" value="1"/>
</dbReference>
<dbReference type="OMA" id="TMFALNK"/>
<evidence type="ECO:0000259" key="6">
    <source>
        <dbReference type="PROSITE" id="PS51925"/>
    </source>
</evidence>
<feature type="compositionally biased region" description="Basic residues" evidence="5">
    <location>
        <begin position="102"/>
        <end position="116"/>
    </location>
</feature>
<feature type="region of interest" description="Disordered" evidence="5">
    <location>
        <begin position="207"/>
        <end position="232"/>
    </location>
</feature>
<dbReference type="Pfam" id="PF02201">
    <property type="entry name" value="SWIB"/>
    <property type="match status" value="1"/>
</dbReference>
<evidence type="ECO:0000256" key="2">
    <source>
        <dbReference type="ARBA" id="ARBA00023015"/>
    </source>
</evidence>
<evidence type="ECO:0000259" key="7">
    <source>
        <dbReference type="PROSITE" id="PS51998"/>
    </source>
</evidence>
<dbReference type="OrthoDB" id="10251073at2759"/>
<dbReference type="InterPro" id="IPR014876">
    <property type="entry name" value="DEK_C"/>
</dbReference>
<reference evidence="8 9" key="1">
    <citation type="journal article" date="2011" name="Proc. Natl. Acad. Sci. U.S.A.">
        <title>Evolutionary erosion of yeast sex chromosomes by mating-type switching accidents.</title>
        <authorList>
            <person name="Gordon J.L."/>
            <person name="Armisen D."/>
            <person name="Proux-Wera E."/>
            <person name="Oheigeartaigh S.S."/>
            <person name="Byrne K.P."/>
            <person name="Wolfe K.H."/>
        </authorList>
    </citation>
    <scope>NUCLEOTIDE SEQUENCE [LARGE SCALE GENOMIC DNA]</scope>
    <source>
        <strain evidence="9">ATCC 34711 / CBS 6284 / DSM 70876 / NBRC 10599 / NRRL Y-10934 / UCD 77-7</strain>
    </source>
</reference>
<dbReference type="PROSITE" id="PS51998">
    <property type="entry name" value="DEK_C"/>
    <property type="match status" value="1"/>
</dbReference>
<dbReference type="CDD" id="cd10567">
    <property type="entry name" value="SWIB-MDM2_like"/>
    <property type="match status" value="1"/>
</dbReference>
<protein>
    <submittedName>
        <fullName evidence="8">Uncharacterized protein</fullName>
    </submittedName>
</protein>
<sequence length="232" mass="26661">MAMVELDKYVTMIDAIISVSDPYQVSPKKIRKAIQELFAVDLTPNRKEMNDLILERFNALQENPMVFVSKELMEDKDEEIALRISENDKKIKRDSDNESSKRQARKATTRKKRKTTSARTPSSNGINAKNVILSDSMQEFLGEEALPRTQVVKRVWDYIKEHDLQNPKDRRQIICDEKMKPIFGKSLDMFQLTKVISKNLLNPDELVNGDTLIKKGGKSSKEIPKSEESSEE</sequence>
<dbReference type="FunFam" id="1.10.245.10:FF:000004">
    <property type="entry name" value="Upstream activation factor subunit"/>
    <property type="match status" value="1"/>
</dbReference>
<keyword evidence="4" id="KW-0539">Nucleus</keyword>
<dbReference type="KEGG" id="tbl:TBLA_0B03360"/>
<dbReference type="STRING" id="1071380.I2GYH5"/>
<evidence type="ECO:0000256" key="5">
    <source>
        <dbReference type="SAM" id="MobiDB-lite"/>
    </source>
</evidence>
<dbReference type="GeneID" id="14494726"/>
<dbReference type="GO" id="GO:0000500">
    <property type="term" value="C:RNA polymerase I upstream activating factor complex"/>
    <property type="evidence" value="ECO:0007669"/>
    <property type="project" value="UniProtKB-ARBA"/>
</dbReference>
<evidence type="ECO:0000256" key="3">
    <source>
        <dbReference type="ARBA" id="ARBA00023163"/>
    </source>
</evidence>
<evidence type="ECO:0000313" key="8">
    <source>
        <dbReference type="EMBL" id="CCH59177.1"/>
    </source>
</evidence>
<dbReference type="InterPro" id="IPR036885">
    <property type="entry name" value="SWIB_MDM2_dom_sf"/>
</dbReference>
<keyword evidence="9" id="KW-1185">Reference proteome</keyword>
<evidence type="ECO:0000256" key="1">
    <source>
        <dbReference type="ARBA" id="ARBA00004123"/>
    </source>
</evidence>
<keyword evidence="3" id="KW-0804">Transcription</keyword>
<dbReference type="Gene3D" id="1.10.245.10">
    <property type="entry name" value="SWIB/MDM2 domain"/>
    <property type="match status" value="1"/>
</dbReference>
<evidence type="ECO:0000313" key="9">
    <source>
        <dbReference type="Proteomes" id="UP000002866"/>
    </source>
</evidence>
<feature type="compositionally biased region" description="Basic and acidic residues" evidence="5">
    <location>
        <begin position="219"/>
        <end position="232"/>
    </location>
</feature>
<dbReference type="HOGENOM" id="CLU_046065_1_0_1"/>
<feature type="domain" description="DM2" evidence="6">
    <location>
        <begin position="126"/>
        <end position="202"/>
    </location>
</feature>
<dbReference type="RefSeq" id="XP_004178696.1">
    <property type="nucleotide sequence ID" value="XM_004178648.1"/>
</dbReference>
<feature type="domain" description="DEK-C" evidence="7">
    <location>
        <begin position="3"/>
        <end position="58"/>
    </location>
</feature>
<organism evidence="8 9">
    <name type="scientific">Henningerozyma blattae (strain ATCC 34711 / CBS 6284 / DSM 70876 / NBRC 10599 / NRRL Y-10934 / UCD 77-7)</name>
    <name type="common">Yeast</name>
    <name type="synonym">Tetrapisispora blattae</name>
    <dbReference type="NCBI Taxonomy" id="1071380"/>
    <lineage>
        <taxon>Eukaryota</taxon>
        <taxon>Fungi</taxon>
        <taxon>Dikarya</taxon>
        <taxon>Ascomycota</taxon>
        <taxon>Saccharomycotina</taxon>
        <taxon>Saccharomycetes</taxon>
        <taxon>Saccharomycetales</taxon>
        <taxon>Saccharomycetaceae</taxon>
        <taxon>Henningerozyma</taxon>
    </lineage>
</organism>
<proteinExistence type="predicted"/>
<gene>
    <name evidence="8" type="primary">TBLA0B03360</name>
    <name evidence="8" type="ORF">TBLA_0B03360</name>
</gene>
<evidence type="ECO:0000256" key="4">
    <source>
        <dbReference type="ARBA" id="ARBA00023242"/>
    </source>
</evidence>
<keyword evidence="2" id="KW-0805">Transcription regulation</keyword>
<dbReference type="GO" id="GO:0001181">
    <property type="term" value="F:RNA polymerase I general transcription initiation factor activity"/>
    <property type="evidence" value="ECO:0007669"/>
    <property type="project" value="UniProtKB-ARBA"/>
</dbReference>